<keyword evidence="5 6" id="KW-0472">Membrane</keyword>
<name>A0AA52ECJ4_9PROT</name>
<comment type="subcellular location">
    <subcellularLocation>
        <location evidence="1">Cell membrane</location>
        <topology evidence="1">Multi-pass membrane protein</topology>
    </subcellularLocation>
</comment>
<evidence type="ECO:0000313" key="7">
    <source>
        <dbReference type="EMBL" id="WND02266.1"/>
    </source>
</evidence>
<protein>
    <submittedName>
        <fullName evidence="7">LysE family translocator</fullName>
    </submittedName>
</protein>
<dbReference type="AlphaFoldDB" id="A0AA52ECJ4"/>
<evidence type="ECO:0000256" key="3">
    <source>
        <dbReference type="ARBA" id="ARBA00022692"/>
    </source>
</evidence>
<feature type="transmembrane region" description="Helical" evidence="6">
    <location>
        <begin position="6"/>
        <end position="29"/>
    </location>
</feature>
<keyword evidence="8" id="KW-1185">Reference proteome</keyword>
<dbReference type="EMBL" id="CP123872">
    <property type="protein sequence ID" value="WND02266.1"/>
    <property type="molecule type" value="Genomic_DNA"/>
</dbReference>
<accession>A0AA52ECJ4</accession>
<evidence type="ECO:0000256" key="5">
    <source>
        <dbReference type="ARBA" id="ARBA00023136"/>
    </source>
</evidence>
<gene>
    <name evidence="7" type="ORF">QGN29_11970</name>
</gene>
<evidence type="ECO:0000256" key="4">
    <source>
        <dbReference type="ARBA" id="ARBA00022989"/>
    </source>
</evidence>
<dbReference type="Proteomes" id="UP001268683">
    <property type="component" value="Chromosome"/>
</dbReference>
<organism evidence="7 8">
    <name type="scientific">Temperatibacter marinus</name>
    <dbReference type="NCBI Taxonomy" id="1456591"/>
    <lineage>
        <taxon>Bacteria</taxon>
        <taxon>Pseudomonadati</taxon>
        <taxon>Pseudomonadota</taxon>
        <taxon>Alphaproteobacteria</taxon>
        <taxon>Kordiimonadales</taxon>
        <taxon>Temperatibacteraceae</taxon>
        <taxon>Temperatibacter</taxon>
    </lineage>
</organism>
<keyword evidence="4 6" id="KW-1133">Transmembrane helix</keyword>
<dbReference type="PANTHER" id="PTHR30086:SF20">
    <property type="entry name" value="ARGININE EXPORTER PROTEIN ARGO-RELATED"/>
    <property type="match status" value="1"/>
</dbReference>
<proteinExistence type="predicted"/>
<feature type="transmembrane region" description="Helical" evidence="6">
    <location>
        <begin position="187"/>
        <end position="206"/>
    </location>
</feature>
<dbReference type="RefSeq" id="WP_310798102.1">
    <property type="nucleotide sequence ID" value="NZ_CP123872.1"/>
</dbReference>
<dbReference type="KEGG" id="tmk:QGN29_11970"/>
<dbReference type="GO" id="GO:0005886">
    <property type="term" value="C:plasma membrane"/>
    <property type="evidence" value="ECO:0007669"/>
    <property type="project" value="UniProtKB-SubCell"/>
</dbReference>
<dbReference type="PANTHER" id="PTHR30086">
    <property type="entry name" value="ARGININE EXPORTER PROTEIN ARGO"/>
    <property type="match status" value="1"/>
</dbReference>
<feature type="transmembrane region" description="Helical" evidence="6">
    <location>
        <begin position="150"/>
        <end position="175"/>
    </location>
</feature>
<evidence type="ECO:0000313" key="8">
    <source>
        <dbReference type="Proteomes" id="UP001268683"/>
    </source>
</evidence>
<reference evidence="7" key="1">
    <citation type="submission" date="2023-04" db="EMBL/GenBank/DDBJ databases">
        <title>Complete genome sequence of Temperatibacter marinus.</title>
        <authorList>
            <person name="Rong J.-C."/>
            <person name="Yi M.-L."/>
            <person name="Zhao Q."/>
        </authorList>
    </citation>
    <scope>NUCLEOTIDE SEQUENCE</scope>
    <source>
        <strain evidence="7">NBRC 110045</strain>
    </source>
</reference>
<keyword evidence="3 6" id="KW-0812">Transmembrane</keyword>
<evidence type="ECO:0000256" key="1">
    <source>
        <dbReference type="ARBA" id="ARBA00004651"/>
    </source>
</evidence>
<sequence>MIDPVLYSFFILASAALVASPGPTVSLIVAETLKNGKVYGFATITGAFFAGSFYFLLYYFGAAVFLEGMNPVYFDLMRYGGIVMLVWMAWKMFKASGTLEDTKGIRADKSPFSAALRGFFICISSPKSVIFFAAFFPQFINKGLPFQPQILLMGIGFLIVGVLSDLLWIFISLKAKDWIYRKGGHGLINKISGSVLSLGAVALLFIN</sequence>
<keyword evidence="2" id="KW-1003">Cell membrane</keyword>
<feature type="transmembrane region" description="Helical" evidence="6">
    <location>
        <begin position="72"/>
        <end position="93"/>
    </location>
</feature>
<dbReference type="GO" id="GO:0015171">
    <property type="term" value="F:amino acid transmembrane transporter activity"/>
    <property type="evidence" value="ECO:0007669"/>
    <property type="project" value="TreeGrafter"/>
</dbReference>
<dbReference type="InterPro" id="IPR001123">
    <property type="entry name" value="LeuE-type"/>
</dbReference>
<feature type="transmembrane region" description="Helical" evidence="6">
    <location>
        <begin position="38"/>
        <end position="60"/>
    </location>
</feature>
<evidence type="ECO:0000256" key="6">
    <source>
        <dbReference type="SAM" id="Phobius"/>
    </source>
</evidence>
<evidence type="ECO:0000256" key="2">
    <source>
        <dbReference type="ARBA" id="ARBA00022475"/>
    </source>
</evidence>
<feature type="transmembrane region" description="Helical" evidence="6">
    <location>
        <begin position="114"/>
        <end position="138"/>
    </location>
</feature>
<dbReference type="Pfam" id="PF01810">
    <property type="entry name" value="LysE"/>
    <property type="match status" value="1"/>
</dbReference>